<dbReference type="Gene3D" id="3.40.50.1700">
    <property type="entry name" value="Glycoside hydrolase family 3 C-terminal domain"/>
    <property type="match status" value="1"/>
</dbReference>
<keyword evidence="4" id="KW-0326">Glycosidase</keyword>
<proteinExistence type="inferred from homology"/>
<keyword evidence="3" id="KW-0119">Carbohydrate metabolism</keyword>
<dbReference type="PROSITE" id="PS00775">
    <property type="entry name" value="GLYCOSYL_HYDROL_F3"/>
    <property type="match status" value="1"/>
</dbReference>
<dbReference type="Gene3D" id="3.20.20.300">
    <property type="entry name" value="Glycoside hydrolase, family 3, N-terminal domain"/>
    <property type="match status" value="1"/>
</dbReference>
<dbReference type="PANTHER" id="PTHR42715">
    <property type="entry name" value="BETA-GLUCOSIDASE"/>
    <property type="match status" value="1"/>
</dbReference>
<keyword evidence="2 4" id="KW-0378">Hydrolase</keyword>
<organism evidence="6 7">
    <name type="scientific">Paenibacillus thailandensis</name>
    <dbReference type="NCBI Taxonomy" id="393250"/>
    <lineage>
        <taxon>Bacteria</taxon>
        <taxon>Bacillati</taxon>
        <taxon>Bacillota</taxon>
        <taxon>Bacilli</taxon>
        <taxon>Bacillales</taxon>
        <taxon>Paenibacillaceae</taxon>
        <taxon>Paenibacillus</taxon>
    </lineage>
</organism>
<dbReference type="InterPro" id="IPR017853">
    <property type="entry name" value="GH"/>
</dbReference>
<reference evidence="7" key="1">
    <citation type="journal article" date="2019" name="Int. J. Syst. Evol. Microbiol.">
        <title>The Global Catalogue of Microorganisms (GCM) 10K type strain sequencing project: providing services to taxonomists for standard genome sequencing and annotation.</title>
        <authorList>
            <consortium name="The Broad Institute Genomics Platform"/>
            <consortium name="The Broad Institute Genome Sequencing Center for Infectious Disease"/>
            <person name="Wu L."/>
            <person name="Ma J."/>
        </authorList>
    </citation>
    <scope>NUCLEOTIDE SEQUENCE [LARGE SCALE GENOMIC DNA]</scope>
    <source>
        <strain evidence="7">TISTR 1827</strain>
    </source>
</reference>
<dbReference type="InterPro" id="IPR026891">
    <property type="entry name" value="Fn3-like"/>
</dbReference>
<dbReference type="PRINTS" id="PR00133">
    <property type="entry name" value="GLHYDRLASE3"/>
</dbReference>
<dbReference type="PANTHER" id="PTHR42715:SF10">
    <property type="entry name" value="BETA-GLUCOSIDASE"/>
    <property type="match status" value="1"/>
</dbReference>
<dbReference type="SUPFAM" id="SSF52279">
    <property type="entry name" value="Beta-D-glucan exohydrolase, C-terminal domain"/>
    <property type="match status" value="1"/>
</dbReference>
<evidence type="ECO:0000313" key="7">
    <source>
        <dbReference type="Proteomes" id="UP001597493"/>
    </source>
</evidence>
<dbReference type="InterPro" id="IPR050288">
    <property type="entry name" value="Cellulose_deg_GH3"/>
</dbReference>
<sequence>MNQQRDIEAIVSQMTLEEKAGMCSGLDFWHLKGVERLGVPSVMVTDGPHGLRKQSQGADHLGLFNSVPATCFPSAAGMASSWNKELIYRVGEALGEECQAEDVAVLLGPGANIKRSPLCGRNFEYFSEDPFLSSELAASHIQGVQSQGVGTSLKHFAVNNQEHRRMTTDAIVDERTLREIYLASFEGAVKKGRPWTVMCSYNQVNGAFASENAKLLTDILKEEWGHEGFVVSDWGAVNERDDALAAGLELEMPASNGVGEGKVIEAVQSGKLSVEALDRAVTRLLRVIFMAVDQKKENATYDKDAHHALAREVAAESMVLLKNEGGALPLRKDAKLAVIGAFGQKPRYQGGGSSHIVPTRLDSPLEEMKKLSADPCRIAYAQGYHVDSDLTDEALLEEAVEAASAAETVVIVAGLPDRYESEGYDRTHLDLPDNQNKLIEAIAGVNDNVVVVLLNGSAVVMPWIDRVKAVLESYLGGQAAGGAIADLLFGVHNPSGKLAETFPLKLSDNPSYLNFPGEGDRVEYKEGLFVGYRYYDKKQMKTLFPFGHGLSYTSFAYSDLTVDRAEMKDTEKASVSVKVTNVGAVRGKEIVQLYVRDVASTVIRPEKELKGFAKVDLKPGESQTVTFELDKRAFAYYNVELKDWHVESGDFELIVASSSVKPELTAKITVLSTVKLKKRYTMNSTIGDLLQDPDTAGAINELLAEYRKSSGLFDPEQNDEHADMMAAMLQYMPLRAMLSFGGEALSEEKLKRLLAELNR</sequence>
<feature type="domain" description="Fibronectin type III-like" evidence="5">
    <location>
        <begin position="589"/>
        <end position="659"/>
    </location>
</feature>
<dbReference type="GO" id="GO:0016787">
    <property type="term" value="F:hydrolase activity"/>
    <property type="evidence" value="ECO:0007669"/>
    <property type="project" value="UniProtKB-KW"/>
</dbReference>
<evidence type="ECO:0000256" key="3">
    <source>
        <dbReference type="ARBA" id="ARBA00023277"/>
    </source>
</evidence>
<evidence type="ECO:0000256" key="1">
    <source>
        <dbReference type="ARBA" id="ARBA00005336"/>
    </source>
</evidence>
<dbReference type="Pfam" id="PF01915">
    <property type="entry name" value="Glyco_hydro_3_C"/>
    <property type="match status" value="1"/>
</dbReference>
<keyword evidence="7" id="KW-1185">Reference proteome</keyword>
<comment type="caution">
    <text evidence="6">The sequence shown here is derived from an EMBL/GenBank/DDBJ whole genome shotgun (WGS) entry which is preliminary data.</text>
</comment>
<dbReference type="Pfam" id="PF14310">
    <property type="entry name" value="Fn3-like"/>
    <property type="match status" value="1"/>
</dbReference>
<evidence type="ECO:0000256" key="4">
    <source>
        <dbReference type="RuleBase" id="RU361161"/>
    </source>
</evidence>
<accession>A0ABW5QUF2</accession>
<dbReference type="InterPro" id="IPR013783">
    <property type="entry name" value="Ig-like_fold"/>
</dbReference>
<name>A0ABW5QUF2_9BACL</name>
<gene>
    <name evidence="6" type="ORF">ACFSW5_05940</name>
</gene>
<evidence type="ECO:0000256" key="2">
    <source>
        <dbReference type="ARBA" id="ARBA00022801"/>
    </source>
</evidence>
<dbReference type="InterPro" id="IPR036962">
    <property type="entry name" value="Glyco_hydro_3_N_sf"/>
</dbReference>
<dbReference type="Gene3D" id="2.60.40.10">
    <property type="entry name" value="Immunoglobulins"/>
    <property type="match status" value="1"/>
</dbReference>
<evidence type="ECO:0000259" key="5">
    <source>
        <dbReference type="SMART" id="SM01217"/>
    </source>
</evidence>
<comment type="similarity">
    <text evidence="1 4">Belongs to the glycosyl hydrolase 3 family.</text>
</comment>
<dbReference type="RefSeq" id="WP_379270489.1">
    <property type="nucleotide sequence ID" value="NZ_JBHUGT010000015.1"/>
</dbReference>
<dbReference type="Proteomes" id="UP001597493">
    <property type="component" value="Unassembled WGS sequence"/>
</dbReference>
<dbReference type="InterPro" id="IPR002772">
    <property type="entry name" value="Glyco_hydro_3_C"/>
</dbReference>
<protein>
    <submittedName>
        <fullName evidence="6">Glycoside hydrolase family 3 C-terminal domain-containing protein</fullName>
    </submittedName>
</protein>
<dbReference type="InterPro" id="IPR019800">
    <property type="entry name" value="Glyco_hydro_3_AS"/>
</dbReference>
<dbReference type="InterPro" id="IPR001764">
    <property type="entry name" value="Glyco_hydro_3_N"/>
</dbReference>
<dbReference type="Pfam" id="PF00933">
    <property type="entry name" value="Glyco_hydro_3"/>
    <property type="match status" value="1"/>
</dbReference>
<dbReference type="InterPro" id="IPR036881">
    <property type="entry name" value="Glyco_hydro_3_C_sf"/>
</dbReference>
<dbReference type="SMART" id="SM01217">
    <property type="entry name" value="Fn3_like"/>
    <property type="match status" value="1"/>
</dbReference>
<evidence type="ECO:0000313" key="6">
    <source>
        <dbReference type="EMBL" id="MFD2659808.1"/>
    </source>
</evidence>
<dbReference type="EMBL" id="JBHUMY010000006">
    <property type="protein sequence ID" value="MFD2659808.1"/>
    <property type="molecule type" value="Genomic_DNA"/>
</dbReference>
<dbReference type="SUPFAM" id="SSF51445">
    <property type="entry name" value="(Trans)glycosidases"/>
    <property type="match status" value="1"/>
</dbReference>